<dbReference type="InterPro" id="IPR002563">
    <property type="entry name" value="Flavin_Rdtase-like_dom"/>
</dbReference>
<dbReference type="GO" id="GO:0010181">
    <property type="term" value="F:FMN binding"/>
    <property type="evidence" value="ECO:0007669"/>
    <property type="project" value="InterPro"/>
</dbReference>
<evidence type="ECO:0000256" key="2">
    <source>
        <dbReference type="ARBA" id="ARBA00022630"/>
    </source>
</evidence>
<keyword evidence="7" id="KW-1185">Reference proteome</keyword>
<dbReference type="PANTHER" id="PTHR33798">
    <property type="entry name" value="FLAVOPROTEIN OXYGENASE"/>
    <property type="match status" value="1"/>
</dbReference>
<dbReference type="Gene3D" id="2.30.110.10">
    <property type="entry name" value="Electron Transport, Fmn-binding Protein, Chain A"/>
    <property type="match status" value="1"/>
</dbReference>
<dbReference type="EMBL" id="JACEOL010000002">
    <property type="protein sequence ID" value="MBA4600854.1"/>
    <property type="molecule type" value="Genomic_DNA"/>
</dbReference>
<comment type="cofactor">
    <cofactor evidence="1">
        <name>FMN</name>
        <dbReference type="ChEBI" id="CHEBI:58210"/>
    </cofactor>
</comment>
<evidence type="ECO:0000256" key="4">
    <source>
        <dbReference type="ARBA" id="ARBA00038054"/>
    </source>
</evidence>
<comment type="similarity">
    <text evidence="4">Belongs to the flavoredoxin family.</text>
</comment>
<sequence>MQIDPAAKAGKDNYKLLIGSVLPWPIAFVTSVSLSGVVNAVPFSFYNAVATEPPHVGFSCMHKPDGAMKDTARNIVEIRNLSCIMVSEENVSMVNETAVDFPPDKSEVEMVGFYLVPSSVIQVL</sequence>
<organism evidence="6 7">
    <name type="scientific">Thermoactinomyces mirandus</name>
    <dbReference type="NCBI Taxonomy" id="2756294"/>
    <lineage>
        <taxon>Bacteria</taxon>
        <taxon>Bacillati</taxon>
        <taxon>Bacillota</taxon>
        <taxon>Bacilli</taxon>
        <taxon>Bacillales</taxon>
        <taxon>Thermoactinomycetaceae</taxon>
        <taxon>Thermoactinomyces</taxon>
    </lineage>
</organism>
<evidence type="ECO:0000313" key="6">
    <source>
        <dbReference type="EMBL" id="MBA4600854.1"/>
    </source>
</evidence>
<reference evidence="6 7" key="1">
    <citation type="submission" date="2020-07" db="EMBL/GenBank/DDBJ databases">
        <title>Thermoactinomyces phylogeny.</title>
        <authorList>
            <person name="Dunlap C."/>
        </authorList>
    </citation>
    <scope>NUCLEOTIDE SEQUENCE [LARGE SCALE GENOMIC DNA]</scope>
    <source>
        <strain evidence="6 7">AMNI-1</strain>
    </source>
</reference>
<dbReference type="PANTHER" id="PTHR33798:SF5">
    <property type="entry name" value="FLAVIN REDUCTASE LIKE DOMAIN-CONTAINING PROTEIN"/>
    <property type="match status" value="1"/>
</dbReference>
<dbReference type="Pfam" id="PF01613">
    <property type="entry name" value="Flavin_Reduct"/>
    <property type="match status" value="1"/>
</dbReference>
<keyword evidence="3" id="KW-0288">FMN</keyword>
<evidence type="ECO:0000259" key="5">
    <source>
        <dbReference type="Pfam" id="PF01613"/>
    </source>
</evidence>
<proteinExistence type="inferred from homology"/>
<evidence type="ECO:0000256" key="1">
    <source>
        <dbReference type="ARBA" id="ARBA00001917"/>
    </source>
</evidence>
<gene>
    <name evidence="6" type="ORF">H2C83_00645</name>
</gene>
<feature type="domain" description="Flavin reductase like" evidence="5">
    <location>
        <begin position="22"/>
        <end position="118"/>
    </location>
</feature>
<dbReference type="RefSeq" id="WP_181736753.1">
    <property type="nucleotide sequence ID" value="NZ_JACEOL010000002.1"/>
</dbReference>
<dbReference type="SUPFAM" id="SSF50475">
    <property type="entry name" value="FMN-binding split barrel"/>
    <property type="match status" value="1"/>
</dbReference>
<protein>
    <submittedName>
        <fullName evidence="6">Flavin reductase</fullName>
    </submittedName>
</protein>
<evidence type="ECO:0000256" key="3">
    <source>
        <dbReference type="ARBA" id="ARBA00022643"/>
    </source>
</evidence>
<dbReference type="GO" id="GO:0016646">
    <property type="term" value="F:oxidoreductase activity, acting on the CH-NH group of donors, NAD or NADP as acceptor"/>
    <property type="evidence" value="ECO:0007669"/>
    <property type="project" value="UniProtKB-ARBA"/>
</dbReference>
<dbReference type="AlphaFoldDB" id="A0A7W1XPJ3"/>
<name>A0A7W1XPJ3_9BACL</name>
<comment type="caution">
    <text evidence="6">The sequence shown here is derived from an EMBL/GenBank/DDBJ whole genome shotgun (WGS) entry which is preliminary data.</text>
</comment>
<dbReference type="InterPro" id="IPR012349">
    <property type="entry name" value="Split_barrel_FMN-bd"/>
</dbReference>
<dbReference type="Proteomes" id="UP000538292">
    <property type="component" value="Unassembled WGS sequence"/>
</dbReference>
<evidence type="ECO:0000313" key="7">
    <source>
        <dbReference type="Proteomes" id="UP000538292"/>
    </source>
</evidence>
<accession>A0A7W1XPJ3</accession>
<keyword evidence="2" id="KW-0285">Flavoprotein</keyword>